<evidence type="ECO:0000313" key="2">
    <source>
        <dbReference type="Proteomes" id="UP001168540"/>
    </source>
</evidence>
<accession>A0ABT7XT24</accession>
<gene>
    <name evidence="1" type="ORF">QU481_19065</name>
</gene>
<name>A0ABT7XT24_9NEIS</name>
<proteinExistence type="predicted"/>
<comment type="caution">
    <text evidence="1">The sequence shown here is derived from an EMBL/GenBank/DDBJ whole genome shotgun (WGS) entry which is preliminary data.</text>
</comment>
<dbReference type="Proteomes" id="UP001168540">
    <property type="component" value="Unassembled WGS sequence"/>
</dbReference>
<reference evidence="1" key="1">
    <citation type="submission" date="2023-06" db="EMBL/GenBank/DDBJ databases">
        <authorList>
            <person name="Zhang S."/>
        </authorList>
    </citation>
    <scope>NUCLEOTIDE SEQUENCE</scope>
    <source>
        <strain evidence="1">SG2303</strain>
    </source>
</reference>
<keyword evidence="2" id="KW-1185">Reference proteome</keyword>
<sequence>MQLGRKQVGLGLGLGLGLATIAIVVALIGSTASGGAQLKQLKHQALSSLSLFSLAQEIDETIVHAVGGKHHGKTSVR</sequence>
<dbReference type="EMBL" id="JAUEDK010000047">
    <property type="protein sequence ID" value="MDN0076949.1"/>
    <property type="molecule type" value="Genomic_DNA"/>
</dbReference>
<organism evidence="1 2">
    <name type="scientific">Crenobacter oryzisoli</name>
    <dbReference type="NCBI Taxonomy" id="3056844"/>
    <lineage>
        <taxon>Bacteria</taxon>
        <taxon>Pseudomonadati</taxon>
        <taxon>Pseudomonadota</taxon>
        <taxon>Betaproteobacteria</taxon>
        <taxon>Neisseriales</taxon>
        <taxon>Neisseriaceae</taxon>
        <taxon>Crenobacter</taxon>
    </lineage>
</organism>
<protein>
    <submittedName>
        <fullName evidence="1">Uncharacterized protein</fullName>
    </submittedName>
</protein>
<dbReference type="RefSeq" id="WP_289831581.1">
    <property type="nucleotide sequence ID" value="NZ_JAUEDK010000047.1"/>
</dbReference>
<evidence type="ECO:0000313" key="1">
    <source>
        <dbReference type="EMBL" id="MDN0076949.1"/>
    </source>
</evidence>